<comment type="caution">
    <text evidence="2">The sequence shown here is derived from an EMBL/GenBank/DDBJ whole genome shotgun (WGS) entry which is preliminary data.</text>
</comment>
<dbReference type="OrthoDB" id="9806380at2"/>
<evidence type="ECO:0000313" key="2">
    <source>
        <dbReference type="EMBL" id="PVE48394.1"/>
    </source>
</evidence>
<proteinExistence type="predicted"/>
<dbReference type="InterPro" id="IPR010753">
    <property type="entry name" value="DUF1330"/>
</dbReference>
<dbReference type="SUPFAM" id="SSF54909">
    <property type="entry name" value="Dimeric alpha+beta barrel"/>
    <property type="match status" value="1"/>
</dbReference>
<dbReference type="Pfam" id="PF07045">
    <property type="entry name" value="DUF1330"/>
    <property type="match status" value="1"/>
</dbReference>
<dbReference type="AlphaFoldDB" id="A0A2T7UUQ3"/>
<dbReference type="EMBL" id="QDDR01000002">
    <property type="protein sequence ID" value="PVE48394.1"/>
    <property type="molecule type" value="Genomic_DNA"/>
</dbReference>
<accession>A0A2T7UUQ3</accession>
<dbReference type="PANTHER" id="PTHR41521">
    <property type="match status" value="1"/>
</dbReference>
<dbReference type="Proteomes" id="UP000244810">
    <property type="component" value="Unassembled WGS sequence"/>
</dbReference>
<name>A0A2T7UUQ3_9RHOB</name>
<organism evidence="2 3">
    <name type="scientific">Pararhodobacter aggregans</name>
    <dbReference type="NCBI Taxonomy" id="404875"/>
    <lineage>
        <taxon>Bacteria</taxon>
        <taxon>Pseudomonadati</taxon>
        <taxon>Pseudomonadota</taxon>
        <taxon>Alphaproteobacteria</taxon>
        <taxon>Rhodobacterales</taxon>
        <taxon>Paracoccaceae</taxon>
        <taxon>Pararhodobacter</taxon>
    </lineage>
</organism>
<dbReference type="RefSeq" id="WP_107750719.1">
    <property type="nucleotide sequence ID" value="NZ_QBKF01000002.1"/>
</dbReference>
<feature type="domain" description="DUF1330" evidence="1">
    <location>
        <begin position="2"/>
        <end position="91"/>
    </location>
</feature>
<dbReference type="PANTHER" id="PTHR41521:SF4">
    <property type="entry name" value="BLR0684 PROTEIN"/>
    <property type="match status" value="1"/>
</dbReference>
<reference evidence="2 3" key="1">
    <citation type="journal article" date="2011" name="Syst. Appl. Microbiol.">
        <title>Defluviimonas denitrificans gen. nov., sp. nov., and Pararhodobacter aggregans gen. nov., sp. nov., non-phototrophic Rhodobacteraceae from the biofilter of a marine aquaculture.</title>
        <authorList>
            <person name="Foesel B.U."/>
            <person name="Drake H.L."/>
            <person name="Schramm A."/>
        </authorList>
    </citation>
    <scope>NUCLEOTIDE SEQUENCE [LARGE SCALE GENOMIC DNA]</scope>
    <source>
        <strain evidence="2 3">D1-19</strain>
    </source>
</reference>
<sequence length="96" mass="10701">MPAYIVAQLRFRDRVRYRRYQAAFPAVFARFQGRVVTQDEAVDRLEGDWPFDKLVILEFPSRAEALRFAHSPAYAGIAGDRKAGADSVVILAGDGG</sequence>
<dbReference type="Gene3D" id="3.30.70.100">
    <property type="match status" value="1"/>
</dbReference>
<dbReference type="InterPro" id="IPR011008">
    <property type="entry name" value="Dimeric_a/b-barrel"/>
</dbReference>
<evidence type="ECO:0000313" key="3">
    <source>
        <dbReference type="Proteomes" id="UP000244810"/>
    </source>
</evidence>
<gene>
    <name evidence="2" type="ORF">DDE23_04815</name>
</gene>
<evidence type="ECO:0000259" key="1">
    <source>
        <dbReference type="Pfam" id="PF07045"/>
    </source>
</evidence>
<protein>
    <submittedName>
        <fullName evidence="2">DUF1330 domain-containing protein</fullName>
    </submittedName>
</protein>
<keyword evidence="3" id="KW-1185">Reference proteome</keyword>